<keyword evidence="2 7" id="KW-0813">Transport</keyword>
<evidence type="ECO:0000256" key="2">
    <source>
        <dbReference type="ARBA" id="ARBA00022448"/>
    </source>
</evidence>
<comment type="similarity">
    <text evidence="7">Belongs to the binding-protein-dependent transport system permease family.</text>
</comment>
<keyword evidence="5 7" id="KW-1133">Transmembrane helix</keyword>
<dbReference type="AlphaFoldDB" id="A0A7C4H098"/>
<dbReference type="GO" id="GO:0055085">
    <property type="term" value="P:transmembrane transport"/>
    <property type="evidence" value="ECO:0007669"/>
    <property type="project" value="InterPro"/>
</dbReference>
<feature type="domain" description="ABC transmembrane type-1" evidence="8">
    <location>
        <begin position="78"/>
        <end position="280"/>
    </location>
</feature>
<dbReference type="InterPro" id="IPR000515">
    <property type="entry name" value="MetI-like"/>
</dbReference>
<dbReference type="Pfam" id="PF00528">
    <property type="entry name" value="BPD_transp_1"/>
    <property type="match status" value="1"/>
</dbReference>
<evidence type="ECO:0000256" key="3">
    <source>
        <dbReference type="ARBA" id="ARBA00022475"/>
    </source>
</evidence>
<keyword evidence="6 7" id="KW-0472">Membrane</keyword>
<dbReference type="EMBL" id="DTBQ01000054">
    <property type="protein sequence ID" value="HGM46479.1"/>
    <property type="molecule type" value="Genomic_DNA"/>
</dbReference>
<keyword evidence="4 7" id="KW-0812">Transmembrane</keyword>
<evidence type="ECO:0000256" key="4">
    <source>
        <dbReference type="ARBA" id="ARBA00022692"/>
    </source>
</evidence>
<evidence type="ECO:0000256" key="1">
    <source>
        <dbReference type="ARBA" id="ARBA00004651"/>
    </source>
</evidence>
<dbReference type="SUPFAM" id="SSF161098">
    <property type="entry name" value="MetI-like"/>
    <property type="match status" value="1"/>
</dbReference>
<dbReference type="PANTHER" id="PTHR43386">
    <property type="entry name" value="OLIGOPEPTIDE TRANSPORT SYSTEM PERMEASE PROTEIN APPC"/>
    <property type="match status" value="1"/>
</dbReference>
<feature type="transmembrane region" description="Helical" evidence="7">
    <location>
        <begin position="117"/>
        <end position="138"/>
    </location>
</feature>
<dbReference type="InterPro" id="IPR035906">
    <property type="entry name" value="MetI-like_sf"/>
</dbReference>
<dbReference type="PROSITE" id="PS50928">
    <property type="entry name" value="ABC_TM1"/>
    <property type="match status" value="1"/>
</dbReference>
<comment type="caution">
    <text evidence="9">The sequence shown here is derived from an EMBL/GenBank/DDBJ whole genome shotgun (WGS) entry which is preliminary data.</text>
</comment>
<dbReference type="CDD" id="cd06261">
    <property type="entry name" value="TM_PBP2"/>
    <property type="match status" value="1"/>
</dbReference>
<dbReference type="Gene3D" id="1.10.3720.10">
    <property type="entry name" value="MetI-like"/>
    <property type="match status" value="1"/>
</dbReference>
<comment type="subcellular location">
    <subcellularLocation>
        <location evidence="1 7">Cell membrane</location>
        <topology evidence="1 7">Multi-pass membrane protein</topology>
    </subcellularLocation>
</comment>
<feature type="transmembrane region" description="Helical" evidence="7">
    <location>
        <begin position="254"/>
        <end position="283"/>
    </location>
</feature>
<dbReference type="GO" id="GO:0005886">
    <property type="term" value="C:plasma membrane"/>
    <property type="evidence" value="ECO:0007669"/>
    <property type="project" value="UniProtKB-SubCell"/>
</dbReference>
<protein>
    <submittedName>
        <fullName evidence="9">ABC transporter permease</fullName>
    </submittedName>
</protein>
<feature type="transmembrane region" description="Helical" evidence="7">
    <location>
        <begin position="207"/>
        <end position="234"/>
    </location>
</feature>
<organism evidence="9">
    <name type="scientific">Thermofilum pendens</name>
    <dbReference type="NCBI Taxonomy" id="2269"/>
    <lineage>
        <taxon>Archaea</taxon>
        <taxon>Thermoproteota</taxon>
        <taxon>Thermoprotei</taxon>
        <taxon>Thermofilales</taxon>
        <taxon>Thermofilaceae</taxon>
        <taxon>Thermofilum</taxon>
    </lineage>
</organism>
<proteinExistence type="inferred from homology"/>
<name>A0A7C4H098_THEPE</name>
<evidence type="ECO:0000256" key="6">
    <source>
        <dbReference type="ARBA" id="ARBA00023136"/>
    </source>
</evidence>
<accession>A0A7C4H098</accession>
<feature type="transmembrane region" description="Helical" evidence="7">
    <location>
        <begin position="80"/>
        <end position="105"/>
    </location>
</feature>
<gene>
    <name evidence="9" type="ORF">ENU21_01830</name>
</gene>
<keyword evidence="3" id="KW-1003">Cell membrane</keyword>
<evidence type="ECO:0000259" key="8">
    <source>
        <dbReference type="PROSITE" id="PS50928"/>
    </source>
</evidence>
<feature type="transmembrane region" description="Helical" evidence="7">
    <location>
        <begin position="20"/>
        <end position="39"/>
    </location>
</feature>
<feature type="transmembrane region" description="Helical" evidence="7">
    <location>
        <begin position="150"/>
        <end position="167"/>
    </location>
</feature>
<dbReference type="InterPro" id="IPR050366">
    <property type="entry name" value="BP-dependent_transpt_permease"/>
</dbReference>
<dbReference type="InterPro" id="IPR025966">
    <property type="entry name" value="OppC_N"/>
</dbReference>
<sequence length="294" mass="32396">MPRFTKSITWLLLKRNKRFWVCISIVVAVLALAALGPYFTPYRAVDFTVPRLPPLTPGHPFGTDNLGYDVYSSTVYGLRVSLSVGLIAAIVATLVGTLLGLIAGYKGGALDQLIEGVTNLLLTMPTVFIMIIIGTFYIQSEASPSAWRELQNILFLGTVIGLLMWHWTARAVRSQVAALKVSDYVAASKLSGNSDLKIIVKDILPNIASYILLVFVIQLANGLATTVTLEFLGIKASDWSLFARLNQWLQMGVLWAGVWWAWLIPGAIIVAFIASLYLIVLSLDEVFNPRLRRI</sequence>
<evidence type="ECO:0000313" key="9">
    <source>
        <dbReference type="EMBL" id="HGM46479.1"/>
    </source>
</evidence>
<reference evidence="9" key="1">
    <citation type="journal article" date="2020" name="mSystems">
        <title>Genome- and Community-Level Interaction Insights into Carbon Utilization and Element Cycling Functions of Hydrothermarchaeota in Hydrothermal Sediment.</title>
        <authorList>
            <person name="Zhou Z."/>
            <person name="Liu Y."/>
            <person name="Xu W."/>
            <person name="Pan J."/>
            <person name="Luo Z.H."/>
            <person name="Li M."/>
        </authorList>
    </citation>
    <scope>NUCLEOTIDE SEQUENCE</scope>
    <source>
        <strain evidence="9">SpSt-649</strain>
    </source>
</reference>
<dbReference type="Pfam" id="PF12911">
    <property type="entry name" value="OppC_N"/>
    <property type="match status" value="1"/>
</dbReference>
<dbReference type="PANTHER" id="PTHR43386:SF1">
    <property type="entry name" value="D,D-DIPEPTIDE TRANSPORT SYSTEM PERMEASE PROTEIN DDPC-RELATED"/>
    <property type="match status" value="1"/>
</dbReference>
<evidence type="ECO:0000256" key="7">
    <source>
        <dbReference type="RuleBase" id="RU363032"/>
    </source>
</evidence>
<evidence type="ECO:0000256" key="5">
    <source>
        <dbReference type="ARBA" id="ARBA00022989"/>
    </source>
</evidence>